<keyword evidence="5" id="KW-0479">Metal-binding</keyword>
<dbReference type="InterPro" id="IPR017896">
    <property type="entry name" value="4Fe4S_Fe-S-bd"/>
</dbReference>
<dbReference type="PANTHER" id="PTHR42989:SF1">
    <property type="entry name" value="FORMATE HYDROGENLYASE SUBUNIT 7-RELATED"/>
    <property type="match status" value="1"/>
</dbReference>
<dbReference type="PROSITE" id="PS51379">
    <property type="entry name" value="4FE4S_FER_2"/>
    <property type="match status" value="2"/>
</dbReference>
<dbReference type="Pfam" id="PF01058">
    <property type="entry name" value="Oxidored_q6"/>
    <property type="match status" value="1"/>
</dbReference>
<name>E6PP05_9ZZZZ</name>
<evidence type="ECO:0000313" key="10">
    <source>
        <dbReference type="EMBL" id="CBH96657.1"/>
    </source>
</evidence>
<evidence type="ECO:0000256" key="5">
    <source>
        <dbReference type="ARBA" id="ARBA00022723"/>
    </source>
</evidence>
<keyword evidence="4" id="KW-0004">4Fe-4S</keyword>
<evidence type="ECO:0000256" key="7">
    <source>
        <dbReference type="ARBA" id="ARBA00023014"/>
    </source>
</evidence>
<comment type="similarity">
    <text evidence="2">Belongs to the complex I 20 kDa subunit family.</text>
</comment>
<comment type="caution">
    <text evidence="10">The sequence shown here is derived from an EMBL/GenBank/DDBJ whole genome shotgun (WGS) entry which is preliminary data.</text>
</comment>
<evidence type="ECO:0000256" key="2">
    <source>
        <dbReference type="ARBA" id="ARBA00009173"/>
    </source>
</evidence>
<dbReference type="NCBIfam" id="NF005012">
    <property type="entry name" value="PRK06411.1"/>
    <property type="match status" value="1"/>
</dbReference>
<dbReference type="AlphaFoldDB" id="E6PP05"/>
<accession>E6PP05</accession>
<dbReference type="GO" id="GO:0046872">
    <property type="term" value="F:metal ion binding"/>
    <property type="evidence" value="ECO:0007669"/>
    <property type="project" value="UniProtKB-KW"/>
</dbReference>
<comment type="similarity">
    <text evidence="3">Belongs to the FrhG family.</text>
</comment>
<keyword evidence="10" id="KW-0830">Ubiquinone</keyword>
<keyword evidence="10" id="KW-0560">Oxidoreductase</keyword>
<dbReference type="EC" id="1.6.5.3" evidence="10"/>
<evidence type="ECO:0000256" key="3">
    <source>
        <dbReference type="ARBA" id="ARBA00010870"/>
    </source>
</evidence>
<gene>
    <name evidence="10" type="ORF">CARN2_2372</name>
</gene>
<dbReference type="Gene3D" id="3.30.70.20">
    <property type="match status" value="1"/>
</dbReference>
<comment type="cofactor">
    <cofactor evidence="1">
        <name>[4Fe-4S] cluster</name>
        <dbReference type="ChEBI" id="CHEBI:49883"/>
    </cofactor>
</comment>
<keyword evidence="7" id="KW-0411">Iron-sulfur</keyword>
<dbReference type="InterPro" id="IPR017900">
    <property type="entry name" value="4Fe4S_Fe_S_CS"/>
</dbReference>
<dbReference type="SUPFAM" id="SSF56770">
    <property type="entry name" value="HydA/Nqo6-like"/>
    <property type="match status" value="1"/>
</dbReference>
<evidence type="ECO:0000256" key="1">
    <source>
        <dbReference type="ARBA" id="ARBA00001966"/>
    </source>
</evidence>
<dbReference type="Gene3D" id="3.40.50.12280">
    <property type="match status" value="1"/>
</dbReference>
<reference evidence="10" key="1">
    <citation type="submission" date="2009-10" db="EMBL/GenBank/DDBJ databases">
        <title>Diversity of trophic interactions inside an arsenic-rich microbial ecosystem.</title>
        <authorList>
            <person name="Bertin P.N."/>
            <person name="Heinrich-Salmeron A."/>
            <person name="Pelletier E."/>
            <person name="Goulhen-Chollet F."/>
            <person name="Arsene-Ploetze F."/>
            <person name="Gallien S."/>
            <person name="Calteau A."/>
            <person name="Vallenet D."/>
            <person name="Casiot C."/>
            <person name="Chane-Woon-Ming B."/>
            <person name="Giloteaux L."/>
            <person name="Barakat M."/>
            <person name="Bonnefoy V."/>
            <person name="Bruneel O."/>
            <person name="Chandler M."/>
            <person name="Cleiss J."/>
            <person name="Duran R."/>
            <person name="Elbaz-Poulichet F."/>
            <person name="Fonknechten N."/>
            <person name="Lauga B."/>
            <person name="Mornico D."/>
            <person name="Ortet P."/>
            <person name="Schaeffer C."/>
            <person name="Siguier P."/>
            <person name="Alexander Thil Smith A."/>
            <person name="Van Dorsselaer A."/>
            <person name="Weissenbach J."/>
            <person name="Medigue C."/>
            <person name="Le Paslier D."/>
        </authorList>
    </citation>
    <scope>NUCLEOTIDE SEQUENCE</scope>
</reference>
<dbReference type="EMBL" id="CABM01000030">
    <property type="protein sequence ID" value="CBH96657.1"/>
    <property type="molecule type" value="Genomic_DNA"/>
</dbReference>
<evidence type="ECO:0000256" key="6">
    <source>
        <dbReference type="ARBA" id="ARBA00023004"/>
    </source>
</evidence>
<proteinExistence type="inferred from homology"/>
<protein>
    <submittedName>
        <fullName evidence="10">Putative NADH ubiquinone oxidoreductase, 20 kDa subunit</fullName>
        <ecNumber evidence="10">1.6.5.3</ecNumber>
    </submittedName>
</protein>
<evidence type="ECO:0000256" key="8">
    <source>
        <dbReference type="SAM" id="MobiDB-lite"/>
    </source>
</evidence>
<dbReference type="PANTHER" id="PTHR42989">
    <property type="entry name" value="HYDROGENASE-4 COMPONENT I"/>
    <property type="match status" value="1"/>
</dbReference>
<organism evidence="10">
    <name type="scientific">mine drainage metagenome</name>
    <dbReference type="NCBI Taxonomy" id="410659"/>
    <lineage>
        <taxon>unclassified sequences</taxon>
        <taxon>metagenomes</taxon>
        <taxon>ecological metagenomes</taxon>
    </lineage>
</organism>
<evidence type="ECO:0000256" key="4">
    <source>
        <dbReference type="ARBA" id="ARBA00022485"/>
    </source>
</evidence>
<sequence>MPVWTWFGLQKGRATTPWPERPGPDGQEGVLGLPRFDAARCITEKNGCADCVAACPASAITRNATGEVQLDYARCVGCQLCTEVCPDGAFSISHDWAFGVRDKADLVSLGGAQSSPPQPSPPGEGEANATALEQELKAFGRSLHIRHVDAGSCNGCESELQALLNPFYNLHRLGIFFTPSPRFADLLLVTGPVTAAMREPLLRTYDAMPQPRWVMAAGTCATGGGTNGGGYACHQGLDGMLPVDVWLPGCPPNPAALIEALLLLLQRRPQQVHGGVHDAHRAGQGAPT</sequence>
<dbReference type="Pfam" id="PF12838">
    <property type="entry name" value="Fer4_7"/>
    <property type="match status" value="1"/>
</dbReference>
<dbReference type="GO" id="GO:0016491">
    <property type="term" value="F:oxidoreductase activity"/>
    <property type="evidence" value="ECO:0007669"/>
    <property type="project" value="UniProtKB-KW"/>
</dbReference>
<dbReference type="GO" id="GO:0051539">
    <property type="term" value="F:4 iron, 4 sulfur cluster binding"/>
    <property type="evidence" value="ECO:0007669"/>
    <property type="project" value="UniProtKB-KW"/>
</dbReference>
<feature type="region of interest" description="Disordered" evidence="8">
    <location>
        <begin position="108"/>
        <end position="127"/>
    </location>
</feature>
<dbReference type="SUPFAM" id="SSF54862">
    <property type="entry name" value="4Fe-4S ferredoxins"/>
    <property type="match status" value="1"/>
</dbReference>
<evidence type="ECO:0000259" key="9">
    <source>
        <dbReference type="PROSITE" id="PS51379"/>
    </source>
</evidence>
<dbReference type="InterPro" id="IPR052375">
    <property type="entry name" value="Complex_I_20kDa-like"/>
</dbReference>
<dbReference type="InterPro" id="IPR006137">
    <property type="entry name" value="NADH_UbQ_OxRdtase-like_20kDa"/>
</dbReference>
<feature type="domain" description="4Fe-4S ferredoxin-type" evidence="9">
    <location>
        <begin position="32"/>
        <end position="65"/>
    </location>
</feature>
<dbReference type="PROSITE" id="PS00198">
    <property type="entry name" value="4FE4S_FER_1"/>
    <property type="match status" value="1"/>
</dbReference>
<feature type="domain" description="4Fe-4S ferredoxin-type" evidence="9">
    <location>
        <begin position="66"/>
        <end position="95"/>
    </location>
</feature>
<keyword evidence="6" id="KW-0408">Iron</keyword>